<name>W9WV99_9EURO</name>
<keyword evidence="2" id="KW-1185">Reference proteome</keyword>
<sequence length="165" mass="17750">MSGFASLQPALTARLTFKPPVVIGNVNRGGQQFIALINEGGSLKSEPGFSPAVDAEFVFGTDHFWVSPDQSYATIDVKAAMKNADGATISYMYNGIIEINEEFGKILMGSPDAKTVDFGLVFTHTGASPLKGLENARFVGTSRFIMEEGKPQVIEMKISKIVKGQ</sequence>
<evidence type="ECO:0000313" key="2">
    <source>
        <dbReference type="Proteomes" id="UP000019471"/>
    </source>
</evidence>
<organism evidence="1 2">
    <name type="scientific">Cladophialophora psammophila CBS 110553</name>
    <dbReference type="NCBI Taxonomy" id="1182543"/>
    <lineage>
        <taxon>Eukaryota</taxon>
        <taxon>Fungi</taxon>
        <taxon>Dikarya</taxon>
        <taxon>Ascomycota</taxon>
        <taxon>Pezizomycotina</taxon>
        <taxon>Eurotiomycetes</taxon>
        <taxon>Chaetothyriomycetidae</taxon>
        <taxon>Chaetothyriales</taxon>
        <taxon>Herpotrichiellaceae</taxon>
        <taxon>Cladophialophora</taxon>
    </lineage>
</organism>
<dbReference type="eggNOG" id="ENOG502S915">
    <property type="taxonomic scope" value="Eukaryota"/>
</dbReference>
<comment type="caution">
    <text evidence="1">The sequence shown here is derived from an EMBL/GenBank/DDBJ whole genome shotgun (WGS) entry which is preliminary data.</text>
</comment>
<protein>
    <recommendedName>
        <fullName evidence="3">Lipid/polyisoprenoid-binding YceI-like domain-containing protein</fullName>
    </recommendedName>
</protein>
<dbReference type="GeneID" id="19189063"/>
<evidence type="ECO:0000313" key="1">
    <source>
        <dbReference type="EMBL" id="EXJ71838.1"/>
    </source>
</evidence>
<dbReference type="EMBL" id="AMGX01000006">
    <property type="protein sequence ID" value="EXJ71838.1"/>
    <property type="molecule type" value="Genomic_DNA"/>
</dbReference>
<dbReference type="Pfam" id="PF11578">
    <property type="entry name" value="DUF3237"/>
    <property type="match status" value="1"/>
</dbReference>
<dbReference type="Proteomes" id="UP000019471">
    <property type="component" value="Unassembled WGS sequence"/>
</dbReference>
<dbReference type="AlphaFoldDB" id="W9WV99"/>
<dbReference type="Gene3D" id="2.40.160.20">
    <property type="match status" value="1"/>
</dbReference>
<reference evidence="1 2" key="1">
    <citation type="submission" date="2013-03" db="EMBL/GenBank/DDBJ databases">
        <title>The Genome Sequence of Cladophialophora psammophila CBS 110553.</title>
        <authorList>
            <consortium name="The Broad Institute Genomics Platform"/>
            <person name="Cuomo C."/>
            <person name="de Hoog S."/>
            <person name="Gorbushina A."/>
            <person name="Walker B."/>
            <person name="Young S.K."/>
            <person name="Zeng Q."/>
            <person name="Gargeya S."/>
            <person name="Fitzgerald M."/>
            <person name="Haas B."/>
            <person name="Abouelleil A."/>
            <person name="Allen A.W."/>
            <person name="Alvarado L."/>
            <person name="Arachchi H.M."/>
            <person name="Berlin A.M."/>
            <person name="Chapman S.B."/>
            <person name="Gainer-Dewar J."/>
            <person name="Goldberg J."/>
            <person name="Griggs A."/>
            <person name="Gujja S."/>
            <person name="Hansen M."/>
            <person name="Howarth C."/>
            <person name="Imamovic A."/>
            <person name="Ireland A."/>
            <person name="Larimer J."/>
            <person name="McCowan C."/>
            <person name="Murphy C."/>
            <person name="Pearson M."/>
            <person name="Poon T.W."/>
            <person name="Priest M."/>
            <person name="Roberts A."/>
            <person name="Saif S."/>
            <person name="Shea T."/>
            <person name="Sisk P."/>
            <person name="Sykes S."/>
            <person name="Wortman J."/>
            <person name="Nusbaum C."/>
            <person name="Birren B."/>
        </authorList>
    </citation>
    <scope>NUCLEOTIDE SEQUENCE [LARGE SCALE GENOMIC DNA]</scope>
    <source>
        <strain evidence="1 2">CBS 110553</strain>
    </source>
</reference>
<dbReference type="RefSeq" id="XP_007743136.1">
    <property type="nucleotide sequence ID" value="XM_007744946.1"/>
</dbReference>
<proteinExistence type="predicted"/>
<evidence type="ECO:0008006" key="3">
    <source>
        <dbReference type="Google" id="ProtNLM"/>
    </source>
</evidence>
<accession>W9WV99</accession>
<gene>
    <name evidence="1" type="ORF">A1O5_04339</name>
</gene>
<dbReference type="OrthoDB" id="2544694at2759"/>
<dbReference type="HOGENOM" id="CLU_096872_1_0_1"/>